<feature type="compositionally biased region" description="Polar residues" evidence="1">
    <location>
        <begin position="100"/>
        <end position="111"/>
    </location>
</feature>
<evidence type="ECO:0000256" key="1">
    <source>
        <dbReference type="SAM" id="MobiDB-lite"/>
    </source>
</evidence>
<sequence length="124" mass="13612">MPHIVCRKGVPRFVHIVGPSSDRRSRSSVNRPKVQTLGLQKIAAEKKRFAEEHKKLVQGLSARSRRTLSEMRRDPVEVAPAAADGMDPSKEARDVMVTPDQENAATGQENVDGNDNEETIAAAL</sequence>
<dbReference type="Proteomes" id="UP000308197">
    <property type="component" value="Unassembled WGS sequence"/>
</dbReference>
<gene>
    <name evidence="2" type="ORF">K466DRAFT_586958</name>
</gene>
<reference evidence="2 3" key="1">
    <citation type="journal article" date="2019" name="Nat. Ecol. Evol.">
        <title>Megaphylogeny resolves global patterns of mushroom evolution.</title>
        <authorList>
            <person name="Varga T."/>
            <person name="Krizsan K."/>
            <person name="Foldi C."/>
            <person name="Dima B."/>
            <person name="Sanchez-Garcia M."/>
            <person name="Sanchez-Ramirez S."/>
            <person name="Szollosi G.J."/>
            <person name="Szarkandi J.G."/>
            <person name="Papp V."/>
            <person name="Albert L."/>
            <person name="Andreopoulos W."/>
            <person name="Angelini C."/>
            <person name="Antonin V."/>
            <person name="Barry K.W."/>
            <person name="Bougher N.L."/>
            <person name="Buchanan P."/>
            <person name="Buyck B."/>
            <person name="Bense V."/>
            <person name="Catcheside P."/>
            <person name="Chovatia M."/>
            <person name="Cooper J."/>
            <person name="Damon W."/>
            <person name="Desjardin D."/>
            <person name="Finy P."/>
            <person name="Geml J."/>
            <person name="Haridas S."/>
            <person name="Hughes K."/>
            <person name="Justo A."/>
            <person name="Karasinski D."/>
            <person name="Kautmanova I."/>
            <person name="Kiss B."/>
            <person name="Kocsube S."/>
            <person name="Kotiranta H."/>
            <person name="LaButti K.M."/>
            <person name="Lechner B.E."/>
            <person name="Liimatainen K."/>
            <person name="Lipzen A."/>
            <person name="Lukacs Z."/>
            <person name="Mihaltcheva S."/>
            <person name="Morgado L.N."/>
            <person name="Niskanen T."/>
            <person name="Noordeloos M.E."/>
            <person name="Ohm R.A."/>
            <person name="Ortiz-Santana B."/>
            <person name="Ovrebo C."/>
            <person name="Racz N."/>
            <person name="Riley R."/>
            <person name="Savchenko A."/>
            <person name="Shiryaev A."/>
            <person name="Soop K."/>
            <person name="Spirin V."/>
            <person name="Szebenyi C."/>
            <person name="Tomsovsky M."/>
            <person name="Tulloss R.E."/>
            <person name="Uehling J."/>
            <person name="Grigoriev I.V."/>
            <person name="Vagvolgyi C."/>
            <person name="Papp T."/>
            <person name="Martin F.M."/>
            <person name="Miettinen O."/>
            <person name="Hibbett D.S."/>
            <person name="Nagy L.G."/>
        </authorList>
    </citation>
    <scope>NUCLEOTIDE SEQUENCE [LARGE SCALE GENOMIC DNA]</scope>
    <source>
        <strain evidence="2 3">HHB13444</strain>
    </source>
</reference>
<name>A0A5C3PBX0_9APHY</name>
<dbReference type="AlphaFoldDB" id="A0A5C3PBX0"/>
<protein>
    <submittedName>
        <fullName evidence="2">Uncharacterized protein</fullName>
    </submittedName>
</protein>
<organism evidence="2 3">
    <name type="scientific">Polyporus arcularius HHB13444</name>
    <dbReference type="NCBI Taxonomy" id="1314778"/>
    <lineage>
        <taxon>Eukaryota</taxon>
        <taxon>Fungi</taxon>
        <taxon>Dikarya</taxon>
        <taxon>Basidiomycota</taxon>
        <taxon>Agaricomycotina</taxon>
        <taxon>Agaricomycetes</taxon>
        <taxon>Polyporales</taxon>
        <taxon>Polyporaceae</taxon>
        <taxon>Polyporus</taxon>
    </lineage>
</organism>
<dbReference type="EMBL" id="ML211185">
    <property type="protein sequence ID" value="TFK86741.1"/>
    <property type="molecule type" value="Genomic_DNA"/>
</dbReference>
<feature type="non-terminal residue" evidence="2">
    <location>
        <position position="124"/>
    </location>
</feature>
<dbReference type="InParanoid" id="A0A5C3PBX0"/>
<accession>A0A5C3PBX0</accession>
<evidence type="ECO:0000313" key="2">
    <source>
        <dbReference type="EMBL" id="TFK86741.1"/>
    </source>
</evidence>
<feature type="region of interest" description="Disordered" evidence="1">
    <location>
        <begin position="79"/>
        <end position="124"/>
    </location>
</feature>
<keyword evidence="3" id="KW-1185">Reference proteome</keyword>
<proteinExistence type="predicted"/>
<evidence type="ECO:0000313" key="3">
    <source>
        <dbReference type="Proteomes" id="UP000308197"/>
    </source>
</evidence>